<feature type="transmembrane region" description="Helical" evidence="2">
    <location>
        <begin position="12"/>
        <end position="29"/>
    </location>
</feature>
<organism evidence="3 4">
    <name type="scientific">Bacillus cereus</name>
    <dbReference type="NCBI Taxonomy" id="1396"/>
    <lineage>
        <taxon>Bacteria</taxon>
        <taxon>Bacillati</taxon>
        <taxon>Bacillota</taxon>
        <taxon>Bacilli</taxon>
        <taxon>Bacillales</taxon>
        <taxon>Bacillaceae</taxon>
        <taxon>Bacillus</taxon>
        <taxon>Bacillus cereus group</taxon>
    </lineage>
</organism>
<gene>
    <name evidence="3" type="ORF">CON36_30970</name>
</gene>
<keyword evidence="2" id="KW-1133">Transmembrane helix</keyword>
<dbReference type="PANTHER" id="PTHR33219:SF14">
    <property type="entry name" value="PROTEIN COFACTOR ASSEMBLY OF COMPLEX C SUBUNIT B CCB3, CHLOROPLASTIC-RELATED"/>
    <property type="match status" value="1"/>
</dbReference>
<evidence type="ECO:0000313" key="4">
    <source>
        <dbReference type="Proteomes" id="UP000219922"/>
    </source>
</evidence>
<feature type="transmembrane region" description="Helical" evidence="2">
    <location>
        <begin position="55"/>
        <end position="76"/>
    </location>
</feature>
<dbReference type="RefSeq" id="WP_098006357.1">
    <property type="nucleotide sequence ID" value="NZ_NUJB01000007.1"/>
</dbReference>
<dbReference type="AlphaFoldDB" id="A0A9X6XW80"/>
<dbReference type="PANTHER" id="PTHR33219">
    <property type="entry name" value="YLMG HOMOLOG PROTEIN 2, CHLOROPLASTIC"/>
    <property type="match status" value="1"/>
</dbReference>
<name>A0A9X6XW80_BACCE</name>
<dbReference type="GO" id="GO:0016020">
    <property type="term" value="C:membrane"/>
    <property type="evidence" value="ECO:0007669"/>
    <property type="project" value="InterPro"/>
</dbReference>
<protein>
    <submittedName>
        <fullName evidence="3">YggT family protein</fullName>
    </submittedName>
</protein>
<keyword evidence="2" id="KW-0812">Transmembrane</keyword>
<dbReference type="InterPro" id="IPR003425">
    <property type="entry name" value="CCB3/YggT"/>
</dbReference>
<reference evidence="3 4" key="1">
    <citation type="submission" date="2017-09" db="EMBL/GenBank/DDBJ databases">
        <title>Large-scale bioinformatics analysis of Bacillus genomes uncovers conserved roles of natural products in bacterial physiology.</title>
        <authorList>
            <consortium name="Agbiome Team Llc"/>
            <person name="Bleich R.M."/>
            <person name="Grubbs K.J."/>
            <person name="Santa Maria K.C."/>
            <person name="Allen S.E."/>
            <person name="Farag S."/>
            <person name="Shank E.A."/>
            <person name="Bowers A."/>
        </authorList>
    </citation>
    <scope>NUCLEOTIDE SEQUENCE [LARGE SCALE GENOMIC DNA]</scope>
    <source>
        <strain evidence="3 4">AFS092789</strain>
    </source>
</reference>
<evidence type="ECO:0000256" key="2">
    <source>
        <dbReference type="SAM" id="Phobius"/>
    </source>
</evidence>
<dbReference type="Proteomes" id="UP000219922">
    <property type="component" value="Unassembled WGS sequence"/>
</dbReference>
<dbReference type="Pfam" id="PF02325">
    <property type="entry name" value="CCB3_YggT"/>
    <property type="match status" value="1"/>
</dbReference>
<sequence length="92" mass="10991">MDYIIFKVGNLAFQTYYYLMIIYVITSWLPDLRDNKIFDFISRCVEPYFSLFRRFIPPIGFIDISALIAIVVYQICGRFALEGLYKVLMYFN</sequence>
<accession>A0A9X6XW80</accession>
<dbReference type="EMBL" id="NVMX01000083">
    <property type="protein sequence ID" value="PDZ94971.1"/>
    <property type="molecule type" value="Genomic_DNA"/>
</dbReference>
<evidence type="ECO:0000313" key="3">
    <source>
        <dbReference type="EMBL" id="PDZ94971.1"/>
    </source>
</evidence>
<evidence type="ECO:0000256" key="1">
    <source>
        <dbReference type="ARBA" id="ARBA00010894"/>
    </source>
</evidence>
<comment type="similarity">
    <text evidence="1">Belongs to the YggT family.</text>
</comment>
<proteinExistence type="inferred from homology"/>
<keyword evidence="2" id="KW-0472">Membrane</keyword>
<comment type="caution">
    <text evidence="3">The sequence shown here is derived from an EMBL/GenBank/DDBJ whole genome shotgun (WGS) entry which is preliminary data.</text>
</comment>